<evidence type="ECO:0000313" key="12">
    <source>
        <dbReference type="Proteomes" id="UP000236161"/>
    </source>
</evidence>
<evidence type="ECO:0000256" key="5">
    <source>
        <dbReference type="ARBA" id="ARBA00023008"/>
    </source>
</evidence>
<dbReference type="Pfam" id="PF12143">
    <property type="entry name" value="PPO1_KFDV"/>
    <property type="match status" value="1"/>
</dbReference>
<feature type="disulfide bond" evidence="8">
    <location>
        <begin position="84"/>
        <end position="99"/>
    </location>
</feature>
<dbReference type="EC" id="1.10.3.1" evidence="11"/>
<dbReference type="SUPFAM" id="SSF48056">
    <property type="entry name" value="Di-copper centre-containing domain"/>
    <property type="match status" value="1"/>
</dbReference>
<evidence type="ECO:0000256" key="7">
    <source>
        <dbReference type="PIRSR" id="PIRSR000290-1"/>
    </source>
</evidence>
<comment type="similarity">
    <text evidence="1">Belongs to the tyrosinase family.</text>
</comment>
<feature type="binding site" evidence="7">
    <location>
        <position position="159"/>
    </location>
    <ligand>
        <name>Cu cation</name>
        <dbReference type="ChEBI" id="CHEBI:23378"/>
        <label>A</label>
    </ligand>
</feature>
<evidence type="ECO:0000256" key="1">
    <source>
        <dbReference type="ARBA" id="ARBA00009928"/>
    </source>
</evidence>
<dbReference type="AlphaFoldDB" id="A0A2I0AD88"/>
<dbReference type="PRINTS" id="PR00092">
    <property type="entry name" value="TYROSINASE"/>
</dbReference>
<dbReference type="PANTHER" id="PTHR11474:SF76">
    <property type="entry name" value="SHKT DOMAIN-CONTAINING PROTEIN"/>
    <property type="match status" value="1"/>
</dbReference>
<sequence length="558" mass="61102">MASFSSLLLSISSVNPSPACSFPVHNHPRKLSCRASADDHASPGRRNLLIGLGGLYGATAGTNHSTNRDAAVAAPIQTPLPSQCGPADLPSGANPVNCCPPVSTSIDFKFPSSSTPLRVRRAAHLVDAEYLAKYTKAVHLMKDLPESDPRNFTQQANAHCAYCDGSYDQVGFPGVEIQVHNSWFFYPWHRFYLYFHERILGKLLGDESFALPFWNWDSPAGMQIPSFYTDTSSSLYDPRRDPSHQPPVIVDLDFSLNTSTDTGQALIDDNLKLMYRQMITNGSTTELFMGAKYSAGDQPDPGAGSVENVPHGTVHIWTGDPRQPNREDMGILYSSSRDPIFFAHHSNIDRLWDVWKTLGGNRKNYTDSDWLNASFYFYDENAKLVKVKVSDTLDARKLRYTYENVDNPWINAKPTRGGTGKAAELKIVSTFPVTLSKSNAVASVKRPARSGRSGNEEEVLLVQGIEFQRDSFTKFDVYVNASSEEALRPGVSERAGSFVHVPHLHGKGKGATGKTTLKLGITGLISEIGASEDDRLVVTLVPRSGKATVAGISIVLSS</sequence>
<keyword evidence="4 11" id="KW-0560">Oxidoreductase</keyword>
<evidence type="ECO:0000256" key="4">
    <source>
        <dbReference type="ARBA" id="ARBA00023002"/>
    </source>
</evidence>
<feature type="binding site" evidence="7">
    <location>
        <position position="345"/>
    </location>
    <ligand>
        <name>Cu cation</name>
        <dbReference type="ChEBI" id="CHEBI:23378"/>
        <label>B</label>
    </ligand>
</feature>
<protein>
    <submittedName>
        <fullName evidence="11">Polyphenol oxidase, chloroplastic</fullName>
        <ecNumber evidence="11">1.10.3.1</ecNumber>
    </submittedName>
</protein>
<dbReference type="Gene3D" id="1.10.1280.10">
    <property type="entry name" value="Di-copper center containing domain from catechol oxidase"/>
    <property type="match status" value="1"/>
</dbReference>
<feature type="domain" description="Tyrosinase copper-binding" evidence="10">
    <location>
        <begin position="338"/>
        <end position="349"/>
    </location>
</feature>
<keyword evidence="12" id="KW-1185">Reference proteome</keyword>
<proteinExistence type="inferred from homology"/>
<feature type="binding site" evidence="7">
    <location>
        <position position="311"/>
    </location>
    <ligand>
        <name>Cu cation</name>
        <dbReference type="ChEBI" id="CHEBI:23378"/>
        <label>B</label>
    </ligand>
</feature>
<comment type="cofactor">
    <cofactor evidence="7">
        <name>Cu(2+)</name>
        <dbReference type="ChEBI" id="CHEBI:29036"/>
    </cofactor>
    <text evidence="7">Binds 2 copper ions per subunit.</text>
</comment>
<dbReference type="InterPro" id="IPR016213">
    <property type="entry name" value="Polyphenol_oxidase"/>
</dbReference>
<feature type="disulfide bond" evidence="8">
    <location>
        <begin position="98"/>
        <end position="160"/>
    </location>
</feature>
<dbReference type="GO" id="GO:0046148">
    <property type="term" value="P:pigment biosynthetic process"/>
    <property type="evidence" value="ECO:0007669"/>
    <property type="project" value="InterPro"/>
</dbReference>
<dbReference type="PIRSF" id="PIRSF000290">
    <property type="entry name" value="PPO_plant"/>
    <property type="match status" value="1"/>
</dbReference>
<keyword evidence="5 7" id="KW-0186">Copper</keyword>
<dbReference type="EMBL" id="KZ451993">
    <property type="protein sequence ID" value="PKA53517.1"/>
    <property type="molecule type" value="Genomic_DNA"/>
</dbReference>
<accession>A0A2I0AD88</accession>
<feature type="binding site" evidence="7">
    <location>
        <position position="315"/>
    </location>
    <ligand>
        <name>Cu cation</name>
        <dbReference type="ChEBI" id="CHEBI:23378"/>
        <label>B</label>
    </ligand>
</feature>
<dbReference type="FunFam" id="1.10.1280.10:FF:000007">
    <property type="entry name" value="Polyphenol oxidase, chloroplastic"/>
    <property type="match status" value="1"/>
</dbReference>
<keyword evidence="6 8" id="KW-1015">Disulfide bond</keyword>
<feature type="binding site" evidence="7">
    <location>
        <position position="180"/>
    </location>
    <ligand>
        <name>Cu cation</name>
        <dbReference type="ChEBI" id="CHEBI:23378"/>
        <label>A</label>
    </ligand>
</feature>
<name>A0A2I0AD88_9ASPA</name>
<dbReference type="PANTHER" id="PTHR11474">
    <property type="entry name" value="TYROSINASE FAMILY MEMBER"/>
    <property type="match status" value="1"/>
</dbReference>
<dbReference type="InterPro" id="IPR022739">
    <property type="entry name" value="Polyphenol_oxidase_cen"/>
</dbReference>
<evidence type="ECO:0000313" key="11">
    <source>
        <dbReference type="EMBL" id="PKA53517.1"/>
    </source>
</evidence>
<evidence type="ECO:0000259" key="10">
    <source>
        <dbReference type="PROSITE" id="PS00498"/>
    </source>
</evidence>
<dbReference type="STRING" id="1088818.A0A2I0AD88"/>
<dbReference type="GO" id="GO:0004097">
    <property type="term" value="F:catechol oxidase activity"/>
    <property type="evidence" value="ECO:0007669"/>
    <property type="project" value="UniProtKB-EC"/>
</dbReference>
<gene>
    <name evidence="11" type="ORF">AXF42_Ash009013</name>
</gene>
<evidence type="ECO:0000256" key="3">
    <source>
        <dbReference type="ARBA" id="ARBA00022784"/>
    </source>
</evidence>
<dbReference type="InterPro" id="IPR050316">
    <property type="entry name" value="Tyrosinase/Hemocyanin"/>
</dbReference>
<feature type="binding site" evidence="7">
    <location>
        <position position="189"/>
    </location>
    <ligand>
        <name>Cu cation</name>
        <dbReference type="ChEBI" id="CHEBI:23378"/>
        <label>A</label>
    </ligand>
</feature>
<dbReference type="OrthoDB" id="6132182at2759"/>
<dbReference type="Proteomes" id="UP000236161">
    <property type="component" value="Unassembled WGS sequence"/>
</dbReference>
<dbReference type="InterPro" id="IPR022740">
    <property type="entry name" value="Polyphenol_oxidase_C"/>
</dbReference>
<keyword evidence="2 7" id="KW-0479">Metal-binding</keyword>
<dbReference type="Pfam" id="PF00264">
    <property type="entry name" value="Tyrosinase"/>
    <property type="match status" value="1"/>
</dbReference>
<dbReference type="PROSITE" id="PS00498">
    <property type="entry name" value="TYROSINASE_2"/>
    <property type="match status" value="1"/>
</dbReference>
<keyword evidence="3" id="KW-0883">Thioether bond</keyword>
<evidence type="ECO:0000256" key="2">
    <source>
        <dbReference type="ARBA" id="ARBA00022723"/>
    </source>
</evidence>
<feature type="cross-link" description="2'-(S-cysteinyl)-histidine (Cys-His)" evidence="9">
    <location>
        <begin position="163"/>
        <end position="180"/>
    </location>
</feature>
<organism evidence="11 12">
    <name type="scientific">Apostasia shenzhenica</name>
    <dbReference type="NCBI Taxonomy" id="1088818"/>
    <lineage>
        <taxon>Eukaryota</taxon>
        <taxon>Viridiplantae</taxon>
        <taxon>Streptophyta</taxon>
        <taxon>Embryophyta</taxon>
        <taxon>Tracheophyta</taxon>
        <taxon>Spermatophyta</taxon>
        <taxon>Magnoliopsida</taxon>
        <taxon>Liliopsida</taxon>
        <taxon>Asparagales</taxon>
        <taxon>Orchidaceae</taxon>
        <taxon>Apostasioideae</taxon>
        <taxon>Apostasia</taxon>
    </lineage>
</organism>
<dbReference type="GO" id="GO:0046872">
    <property type="term" value="F:metal ion binding"/>
    <property type="evidence" value="ECO:0007669"/>
    <property type="project" value="UniProtKB-KW"/>
</dbReference>
<dbReference type="Pfam" id="PF12142">
    <property type="entry name" value="PPO1_DWL"/>
    <property type="match status" value="1"/>
</dbReference>
<dbReference type="InterPro" id="IPR008922">
    <property type="entry name" value="Di-copper_centre_dom_sf"/>
</dbReference>
<reference evidence="11 12" key="1">
    <citation type="journal article" date="2017" name="Nature">
        <title>The Apostasia genome and the evolution of orchids.</title>
        <authorList>
            <person name="Zhang G.Q."/>
            <person name="Liu K.W."/>
            <person name="Li Z."/>
            <person name="Lohaus R."/>
            <person name="Hsiao Y.Y."/>
            <person name="Niu S.C."/>
            <person name="Wang J.Y."/>
            <person name="Lin Y.C."/>
            <person name="Xu Q."/>
            <person name="Chen L.J."/>
            <person name="Yoshida K."/>
            <person name="Fujiwara S."/>
            <person name="Wang Z.W."/>
            <person name="Zhang Y.Q."/>
            <person name="Mitsuda N."/>
            <person name="Wang M."/>
            <person name="Liu G.H."/>
            <person name="Pecoraro L."/>
            <person name="Huang H.X."/>
            <person name="Xiao X.J."/>
            <person name="Lin M."/>
            <person name="Wu X.Y."/>
            <person name="Wu W.L."/>
            <person name="Chen Y.Y."/>
            <person name="Chang S.B."/>
            <person name="Sakamoto S."/>
            <person name="Ohme-Takagi M."/>
            <person name="Yagi M."/>
            <person name="Zeng S.J."/>
            <person name="Shen C.Y."/>
            <person name="Yeh C.M."/>
            <person name="Luo Y.B."/>
            <person name="Tsai W.C."/>
            <person name="Van de Peer Y."/>
            <person name="Liu Z.J."/>
        </authorList>
    </citation>
    <scope>NUCLEOTIDE SEQUENCE [LARGE SCALE GENOMIC DNA]</scope>
    <source>
        <strain evidence="12">cv. Shenzhen</strain>
        <tissue evidence="11">Stem</tissue>
    </source>
</reference>
<evidence type="ECO:0000256" key="6">
    <source>
        <dbReference type="ARBA" id="ARBA00023157"/>
    </source>
</evidence>
<evidence type="ECO:0000256" key="9">
    <source>
        <dbReference type="PIRSR" id="PIRSR000290-3"/>
    </source>
</evidence>
<evidence type="ECO:0000256" key="8">
    <source>
        <dbReference type="PIRSR" id="PIRSR000290-2"/>
    </source>
</evidence>
<dbReference type="InterPro" id="IPR002227">
    <property type="entry name" value="Tyrosinase_Cu-bd"/>
</dbReference>